<dbReference type="GeneID" id="80539162"/>
<name>A0ABX6TRV2_9ABAC</name>
<dbReference type="InterPro" id="IPR009235">
    <property type="entry name" value="AcMNPV_Orf146"/>
</dbReference>
<dbReference type="Pfam" id="PF05959">
    <property type="entry name" value="DUF884"/>
    <property type="match status" value="1"/>
</dbReference>
<dbReference type="Proteomes" id="UP000831439">
    <property type="component" value="Segment"/>
</dbReference>
<dbReference type="RefSeq" id="YP_010800558.1">
    <property type="nucleotide sequence ID" value="NC_076869.1"/>
</dbReference>
<organism evidence="1 2">
    <name type="scientific">Spodoptera eridania nucleopolyhedrovirus</name>
    <dbReference type="NCBI Taxonomy" id="2315721"/>
    <lineage>
        <taxon>Viruses</taxon>
        <taxon>Viruses incertae sedis</taxon>
        <taxon>Naldaviricetes</taxon>
        <taxon>Lefavirales</taxon>
        <taxon>Baculoviridae</taxon>
        <taxon>Alphabaculovirus</taxon>
        <taxon>Alphabaculovirus speridaniae</taxon>
    </lineage>
</organism>
<keyword evidence="2" id="KW-1185">Reference proteome</keyword>
<evidence type="ECO:0000313" key="1">
    <source>
        <dbReference type="EMBL" id="QNV47849.1"/>
    </source>
</evidence>
<proteinExistence type="predicted"/>
<accession>A0ABX6TRV2</accession>
<reference evidence="1 2" key="1">
    <citation type="journal article" date="2020" name="Genomics">
        <title>Characterization of a novel alphabaculovirus isolated from the Southern armyworm, Spodoptera eridania (Cramer, 1782) (Lepidoptera: Noctuidae) and the evolution of odv-e66, a bacterium-acquired baculoviral chondroitinase gene.</title>
        <authorList>
            <person name="Rodrigues D.T."/>
            <person name="Peterson L."/>
            <person name="de Oliveira L.B."/>
            <person name="Sosa-Gomez D.R."/>
            <person name="Ribeiro B.M."/>
            <person name="Ardisson-Araujo D.M.P."/>
        </authorList>
    </citation>
    <scope>NUCLEOTIDE SEQUENCE [LARGE SCALE GENOMIC DNA]</scope>
    <source>
        <strain evidence="1">CNPSo-165</strain>
    </source>
</reference>
<evidence type="ECO:0000313" key="2">
    <source>
        <dbReference type="Proteomes" id="UP000831439"/>
    </source>
</evidence>
<dbReference type="EMBL" id="MT040195">
    <property type="protein sequence ID" value="QNV47849.1"/>
    <property type="molecule type" value="Genomic_DNA"/>
</dbReference>
<sequence length="214" mass="23402">MNVNLYYAQDNTDIITFSMLNTINSLNIFVFQTRPPAAAASPLNSNNGVVAAAIKTRLVSGYEKGLRNISMKMTCLSAEMSLTTSDRNAYIMSCVRAPCVLLKLMTSKKFNRPVAPVLMNCDNEMQVWHVFGVGKGKEPASMARIRGVTAWIDGGVETFIHKELISFSGNIPSAFISALSKNAPNIDDVDTMKLIYPNLEINGDDVIVECGRQG</sequence>
<protein>
    <submittedName>
        <fullName evidence="1">Ac146-like protein</fullName>
    </submittedName>
</protein>